<name>A0A0P6YI82_9CHLR</name>
<dbReference type="SUPFAM" id="SSF109604">
    <property type="entry name" value="HD-domain/PDEase-like"/>
    <property type="match status" value="1"/>
</dbReference>
<reference evidence="2 3" key="1">
    <citation type="submission" date="2015-07" db="EMBL/GenBank/DDBJ databases">
        <title>Whole genome sequence of Herpetosiphon geysericola DSM 7119.</title>
        <authorList>
            <person name="Hemp J."/>
            <person name="Ward L.M."/>
            <person name="Pace L.A."/>
            <person name="Fischer W.W."/>
        </authorList>
    </citation>
    <scope>NUCLEOTIDE SEQUENCE [LARGE SCALE GENOMIC DNA]</scope>
    <source>
        <strain evidence="2 3">DSM 7119</strain>
    </source>
</reference>
<dbReference type="Gene3D" id="1.10.3210.10">
    <property type="entry name" value="Hypothetical protein af1432"/>
    <property type="match status" value="1"/>
</dbReference>
<keyword evidence="3" id="KW-1185">Reference proteome</keyword>
<evidence type="ECO:0000313" key="3">
    <source>
        <dbReference type="Proteomes" id="UP000050277"/>
    </source>
</evidence>
<dbReference type="Pfam" id="PF01966">
    <property type="entry name" value="HD"/>
    <property type="match status" value="1"/>
</dbReference>
<evidence type="ECO:0000259" key="1">
    <source>
        <dbReference type="Pfam" id="PF01966"/>
    </source>
</evidence>
<protein>
    <recommendedName>
        <fullName evidence="1">HD domain-containing protein</fullName>
    </recommendedName>
</protein>
<accession>A0A0P6YI82</accession>
<dbReference type="Proteomes" id="UP000050277">
    <property type="component" value="Unassembled WGS sequence"/>
</dbReference>
<dbReference type="EMBL" id="LGKP01000003">
    <property type="protein sequence ID" value="KPL91939.1"/>
    <property type="molecule type" value="Genomic_DNA"/>
</dbReference>
<comment type="caution">
    <text evidence="2">The sequence shown here is derived from an EMBL/GenBank/DDBJ whole genome shotgun (WGS) entry which is preliminary data.</text>
</comment>
<gene>
    <name evidence="2" type="ORF">SE18_00905</name>
</gene>
<sequence>MSNMNPDAYRAQLKLHSLPNQASLLLDQLQASPRLIAHAIVVHDVAQQLVSALREKWQKVAIDRDQVAFGAALHDIGKIHYPEELSSPGHLHEAAGQAMLIAAGIDAQLARFCLTHAAWRTQSLALEDLLVALADTCWKGKRQQALEEQLITHIQVHYPEQAWEILLFVDELIEALAAQSDQRLAWQAQFPTSN</sequence>
<feature type="domain" description="HD" evidence="1">
    <location>
        <begin position="40"/>
        <end position="136"/>
    </location>
</feature>
<dbReference type="InterPro" id="IPR006674">
    <property type="entry name" value="HD_domain"/>
</dbReference>
<dbReference type="STRING" id="70996.SE18_00905"/>
<evidence type="ECO:0000313" key="2">
    <source>
        <dbReference type="EMBL" id="KPL91939.1"/>
    </source>
</evidence>
<proteinExistence type="predicted"/>
<dbReference type="AlphaFoldDB" id="A0A0P6YI82"/>
<organism evidence="2 3">
    <name type="scientific">Herpetosiphon geysericola</name>
    <dbReference type="NCBI Taxonomy" id="70996"/>
    <lineage>
        <taxon>Bacteria</taxon>
        <taxon>Bacillati</taxon>
        <taxon>Chloroflexota</taxon>
        <taxon>Chloroflexia</taxon>
        <taxon>Herpetosiphonales</taxon>
        <taxon>Herpetosiphonaceae</taxon>
        <taxon>Herpetosiphon</taxon>
    </lineage>
</organism>